<dbReference type="Pfam" id="PF01161">
    <property type="entry name" value="PBP"/>
    <property type="match status" value="1"/>
</dbReference>
<organism evidence="1 2">
    <name type="scientific">Alsobacter soli</name>
    <dbReference type="NCBI Taxonomy" id="2109933"/>
    <lineage>
        <taxon>Bacteria</taxon>
        <taxon>Pseudomonadati</taxon>
        <taxon>Pseudomonadota</taxon>
        <taxon>Alphaproteobacteria</taxon>
        <taxon>Hyphomicrobiales</taxon>
        <taxon>Alsobacteraceae</taxon>
        <taxon>Alsobacter</taxon>
    </lineage>
</organism>
<proteinExistence type="predicted"/>
<accession>A0A2T1HXC2</accession>
<gene>
    <name evidence="1" type="ORF">SLNSH_03420</name>
</gene>
<dbReference type="CDD" id="cd00865">
    <property type="entry name" value="PEBP_bact_arch"/>
    <property type="match status" value="1"/>
</dbReference>
<dbReference type="PANTHER" id="PTHR30289:SF1">
    <property type="entry name" value="PEBP (PHOSPHATIDYLETHANOLAMINE-BINDING PROTEIN) FAMILY PROTEIN"/>
    <property type="match status" value="1"/>
</dbReference>
<dbReference type="Gene3D" id="3.90.280.10">
    <property type="entry name" value="PEBP-like"/>
    <property type="match status" value="1"/>
</dbReference>
<dbReference type="InterPro" id="IPR008914">
    <property type="entry name" value="PEBP"/>
</dbReference>
<evidence type="ECO:0000313" key="2">
    <source>
        <dbReference type="Proteomes" id="UP000239772"/>
    </source>
</evidence>
<keyword evidence="2" id="KW-1185">Reference proteome</keyword>
<dbReference type="NCBIfam" id="TIGR00481">
    <property type="entry name" value="YbhB/YbcL family Raf kinase inhibitor-like protein"/>
    <property type="match status" value="1"/>
</dbReference>
<reference evidence="2" key="1">
    <citation type="submission" date="2018-03" db="EMBL/GenBank/DDBJ databases">
        <authorList>
            <person name="Sun L."/>
            <person name="Liu H."/>
            <person name="Chen W."/>
            <person name="Huang K."/>
            <person name="Liu W."/>
            <person name="Gao X."/>
        </authorList>
    </citation>
    <scope>NUCLEOTIDE SEQUENCE [LARGE SCALE GENOMIC DNA]</scope>
    <source>
        <strain evidence="2">SH9</strain>
    </source>
</reference>
<sequence>MANGLTAAWREGGPMSFFLTSPLFTNGQAIPKRFTRFGENISPPLIIQGAPEGTRCYALLVEDTDASNFVHWGAFDFTAEHLPEGAGSDPALAPAGLRQVMNGFGRVGYDGPQPPGEASVHNYYFRLLALPEPLGFEDGCDPATMWTQARARRIAEVDLIGLYMGTPL</sequence>
<dbReference type="AlphaFoldDB" id="A0A2T1HXC2"/>
<dbReference type="SUPFAM" id="SSF49777">
    <property type="entry name" value="PEBP-like"/>
    <property type="match status" value="1"/>
</dbReference>
<comment type="caution">
    <text evidence="1">The sequence shown here is derived from an EMBL/GenBank/DDBJ whole genome shotgun (WGS) entry which is preliminary data.</text>
</comment>
<evidence type="ECO:0000313" key="1">
    <source>
        <dbReference type="EMBL" id="PSC06346.1"/>
    </source>
</evidence>
<dbReference type="EMBL" id="PVZS01000003">
    <property type="protein sequence ID" value="PSC06346.1"/>
    <property type="molecule type" value="Genomic_DNA"/>
</dbReference>
<dbReference type="Proteomes" id="UP000239772">
    <property type="component" value="Unassembled WGS sequence"/>
</dbReference>
<name>A0A2T1HXC2_9HYPH</name>
<protein>
    <submittedName>
        <fullName evidence="1">YbhB/YbcL family Raf kinase inhibitor-like protein</fullName>
    </submittedName>
</protein>
<dbReference type="InterPro" id="IPR005247">
    <property type="entry name" value="YbhB_YbcL/LppC-like"/>
</dbReference>
<dbReference type="InterPro" id="IPR036610">
    <property type="entry name" value="PEBP-like_sf"/>
</dbReference>
<dbReference type="PANTHER" id="PTHR30289">
    <property type="entry name" value="UNCHARACTERIZED PROTEIN YBCL-RELATED"/>
    <property type="match status" value="1"/>
</dbReference>